<dbReference type="Proteomes" id="UP000067626">
    <property type="component" value="Chromosome"/>
</dbReference>
<dbReference type="KEGG" id="ccro:CMC5_081940"/>
<accession>A0A0K1ETH3</accession>
<feature type="transmembrane region" description="Helical" evidence="2">
    <location>
        <begin position="124"/>
        <end position="144"/>
    </location>
</feature>
<protein>
    <submittedName>
        <fullName evidence="3">Uncharacterized protein</fullName>
    </submittedName>
</protein>
<dbReference type="EMBL" id="CP012159">
    <property type="protein sequence ID" value="AKT43957.1"/>
    <property type="molecule type" value="Genomic_DNA"/>
</dbReference>
<dbReference type="STRING" id="52.CMC5_081940"/>
<evidence type="ECO:0000313" key="4">
    <source>
        <dbReference type="Proteomes" id="UP000067626"/>
    </source>
</evidence>
<feature type="transmembrane region" description="Helical" evidence="2">
    <location>
        <begin position="92"/>
        <end position="112"/>
    </location>
</feature>
<feature type="region of interest" description="Disordered" evidence="1">
    <location>
        <begin position="1"/>
        <end position="44"/>
    </location>
</feature>
<evidence type="ECO:0000313" key="3">
    <source>
        <dbReference type="EMBL" id="AKT43957.1"/>
    </source>
</evidence>
<name>A0A0K1ETH3_CHOCO</name>
<dbReference type="AlphaFoldDB" id="A0A0K1ETH3"/>
<proteinExistence type="predicted"/>
<keyword evidence="2" id="KW-0812">Transmembrane</keyword>
<sequence length="180" mass="18137">MTEGPKRRLPIVGSDAPRRTASLGAGGSRGPQTTEGEEAEGEERPPWHWAVFGMVATFAVWLPLAAGTHALLQRVLLLGVVGGELPARAQAVMVGANALAFALAAAAGGLLVGRYGGRAGRREATAGGALAAGMAWTLAVLQGASAGVVVWGLLLVVMASLGGGAARLGGWLGLRCRPRG</sequence>
<gene>
    <name evidence="3" type="ORF">CMC5_081940</name>
</gene>
<evidence type="ECO:0000256" key="2">
    <source>
        <dbReference type="SAM" id="Phobius"/>
    </source>
</evidence>
<keyword evidence="4" id="KW-1185">Reference proteome</keyword>
<reference evidence="3 4" key="1">
    <citation type="submission" date="2015-07" db="EMBL/GenBank/DDBJ databases">
        <title>Genome analysis of myxobacterium Chondromyces crocatus Cm c5 reveals a high potential for natural compound synthesis and the genetic basis for the loss of fruiting body formation.</title>
        <authorList>
            <person name="Zaburannyi N."/>
            <person name="Bunk B."/>
            <person name="Maier J."/>
            <person name="Overmann J."/>
            <person name="Mueller R."/>
        </authorList>
    </citation>
    <scope>NUCLEOTIDE SEQUENCE [LARGE SCALE GENOMIC DNA]</scope>
    <source>
        <strain evidence="3 4">Cm c5</strain>
    </source>
</reference>
<evidence type="ECO:0000256" key="1">
    <source>
        <dbReference type="SAM" id="MobiDB-lite"/>
    </source>
</evidence>
<keyword evidence="2" id="KW-0472">Membrane</keyword>
<feature type="transmembrane region" description="Helical" evidence="2">
    <location>
        <begin position="49"/>
        <end position="72"/>
    </location>
</feature>
<organism evidence="3 4">
    <name type="scientific">Chondromyces crocatus</name>
    <dbReference type="NCBI Taxonomy" id="52"/>
    <lineage>
        <taxon>Bacteria</taxon>
        <taxon>Pseudomonadati</taxon>
        <taxon>Myxococcota</taxon>
        <taxon>Polyangia</taxon>
        <taxon>Polyangiales</taxon>
        <taxon>Polyangiaceae</taxon>
        <taxon>Chondromyces</taxon>
    </lineage>
</organism>
<feature type="transmembrane region" description="Helical" evidence="2">
    <location>
        <begin position="150"/>
        <end position="174"/>
    </location>
</feature>
<keyword evidence="2" id="KW-1133">Transmembrane helix</keyword>